<keyword evidence="3" id="KW-1185">Reference proteome</keyword>
<dbReference type="Gene3D" id="3.90.1150.200">
    <property type="match status" value="1"/>
</dbReference>
<accession>D1YZD7</accession>
<dbReference type="AlphaFoldDB" id="D1YZD7"/>
<protein>
    <recommendedName>
        <fullName evidence="1">YdhG-like domain-containing protein</fullName>
    </recommendedName>
</protein>
<dbReference type="Proteomes" id="UP000001882">
    <property type="component" value="Chromosome"/>
</dbReference>
<dbReference type="SUPFAM" id="SSF159888">
    <property type="entry name" value="YdhG-like"/>
    <property type="match status" value="1"/>
</dbReference>
<reference evidence="3" key="3">
    <citation type="journal article" date="2011" name="PLoS ONE">
        <title>Genome sequence of a mesophilic hydrogenotrophic methanogen Methanocella paludicola, the first cultivated representative of the order Methanocellales.</title>
        <authorList>
            <person name="Sakai S."/>
            <person name="Takaki Y."/>
            <person name="Shimamura S."/>
            <person name="Sekine M."/>
            <person name="Tajima T."/>
            <person name="Kosugi H."/>
            <person name="Ichikawa N."/>
            <person name="Tasumi E."/>
            <person name="Hiraki A.T."/>
            <person name="Shimizu A."/>
            <person name="Kato Y."/>
            <person name="Nishiko R."/>
            <person name="Mori K."/>
            <person name="Fujita N."/>
            <person name="Imachi H."/>
            <person name="Takai K."/>
        </authorList>
    </citation>
    <scope>NUCLEOTIDE SEQUENCE [LARGE SCALE GENOMIC DNA]</scope>
    <source>
        <strain evidence="3">DSM 17711 / JCM 13418 / NBRC 101707 / SANAE</strain>
    </source>
</reference>
<reference evidence="2 3" key="2">
    <citation type="journal article" date="2008" name="Int. J. Syst. Evol. Microbiol.">
        <title>Methanocella paludicola gen. nov., sp. nov., a methane-producing archaeon, the first isolate of the lineage 'Rice Cluster I', and proposal of the new archaeal order Methanocellales ord. nov.</title>
        <authorList>
            <person name="Sakai S."/>
            <person name="Imachi H."/>
            <person name="Hanada S."/>
            <person name="Ohashi A."/>
            <person name="Harada H."/>
            <person name="Kamagata Y."/>
        </authorList>
    </citation>
    <scope>NUCLEOTIDE SEQUENCE [LARGE SCALE GENOMIC DNA]</scope>
    <source>
        <strain evidence="3">DSM 17711 / JCM 13418 / NBRC 101707 / SANAE</strain>
    </source>
</reference>
<evidence type="ECO:0000259" key="1">
    <source>
        <dbReference type="Pfam" id="PF08818"/>
    </source>
</evidence>
<reference evidence="2 3" key="1">
    <citation type="journal article" date="2007" name="Appl. Environ. Microbiol.">
        <title>Isolation of key methanogens for global methane emission from rice paddy fields: a novel isolate affiliated with the clone cluster rice cluster I.</title>
        <authorList>
            <person name="Sakai S."/>
            <person name="Imachi H."/>
            <person name="Sekiguchi Y."/>
            <person name="Ohashi A."/>
            <person name="Harada H."/>
            <person name="Kamagata Y."/>
        </authorList>
    </citation>
    <scope>NUCLEOTIDE SEQUENCE [LARGE SCALE GENOMIC DNA]</scope>
    <source>
        <strain evidence="3">DSM 17711 / JCM 13418 / NBRC 101707 / SANAE</strain>
    </source>
</reference>
<dbReference type="RefSeq" id="WP_012900487.1">
    <property type="nucleotide sequence ID" value="NC_013665.1"/>
</dbReference>
<dbReference type="OrthoDB" id="350500at2157"/>
<dbReference type="InterPro" id="IPR014922">
    <property type="entry name" value="YdhG-like"/>
</dbReference>
<dbReference type="KEGG" id="mpd:MCP_1737"/>
<gene>
    <name evidence="2" type="ordered locus">MCP_1737</name>
</gene>
<dbReference type="InParanoid" id="D1YZD7"/>
<dbReference type="EMBL" id="AP011532">
    <property type="protein sequence ID" value="BAI61809.1"/>
    <property type="molecule type" value="Genomic_DNA"/>
</dbReference>
<dbReference type="PATRIC" id="fig|304371.9.peg.1775"/>
<dbReference type="eggNOG" id="arCOG09457">
    <property type="taxonomic scope" value="Archaea"/>
</dbReference>
<organism evidence="2 3">
    <name type="scientific">Methanocella paludicola (strain DSM 17711 / JCM 13418 / NBRC 101707 / SANAE)</name>
    <dbReference type="NCBI Taxonomy" id="304371"/>
    <lineage>
        <taxon>Archaea</taxon>
        <taxon>Methanobacteriati</taxon>
        <taxon>Methanobacteriota</taxon>
        <taxon>Stenosarchaea group</taxon>
        <taxon>Methanomicrobia</taxon>
        <taxon>Methanocellales</taxon>
        <taxon>Methanocellaceae</taxon>
        <taxon>Methanocella</taxon>
    </lineage>
</organism>
<dbReference type="Pfam" id="PF08818">
    <property type="entry name" value="DUF1801"/>
    <property type="match status" value="1"/>
</dbReference>
<evidence type="ECO:0000313" key="3">
    <source>
        <dbReference type="Proteomes" id="UP000001882"/>
    </source>
</evidence>
<proteinExistence type="predicted"/>
<dbReference type="GeneID" id="8683035"/>
<evidence type="ECO:0000313" key="2">
    <source>
        <dbReference type="EMBL" id="BAI61809.1"/>
    </source>
</evidence>
<sequence length="125" mass="14283">MDQNNYETIDEYILQFSPEVRDKLSKLRKVIKEAAPEAEEKISYRMPAFAQNGILVYFAAFKEHIGFFPTSSGIAKFKDELSRYKGGKGSVQFPLDKPLPYELVSRIVKFRIAENMGKAKGGKRK</sequence>
<feature type="domain" description="YdhG-like" evidence="1">
    <location>
        <begin position="21"/>
        <end position="112"/>
    </location>
</feature>
<name>D1YZD7_METPS</name>